<accession>A0A0F9C8L3</accession>
<reference evidence="1" key="1">
    <citation type="journal article" date="2015" name="Nature">
        <title>Complex archaea that bridge the gap between prokaryotes and eukaryotes.</title>
        <authorList>
            <person name="Spang A."/>
            <person name="Saw J.H."/>
            <person name="Jorgensen S.L."/>
            <person name="Zaremba-Niedzwiedzka K."/>
            <person name="Martijn J."/>
            <person name="Lind A.E."/>
            <person name="van Eijk R."/>
            <person name="Schleper C."/>
            <person name="Guy L."/>
            <person name="Ettema T.J."/>
        </authorList>
    </citation>
    <scope>NUCLEOTIDE SEQUENCE</scope>
</reference>
<dbReference type="EMBL" id="LAZR01037275">
    <property type="protein sequence ID" value="KKL22642.1"/>
    <property type="molecule type" value="Genomic_DNA"/>
</dbReference>
<gene>
    <name evidence="1" type="ORF">LCGC14_2433400</name>
</gene>
<organism evidence="1">
    <name type="scientific">marine sediment metagenome</name>
    <dbReference type="NCBI Taxonomy" id="412755"/>
    <lineage>
        <taxon>unclassified sequences</taxon>
        <taxon>metagenomes</taxon>
        <taxon>ecological metagenomes</taxon>
    </lineage>
</organism>
<protein>
    <submittedName>
        <fullName evidence="1">Uncharacterized protein</fullName>
    </submittedName>
</protein>
<evidence type="ECO:0000313" key="1">
    <source>
        <dbReference type="EMBL" id="KKL22642.1"/>
    </source>
</evidence>
<name>A0A0F9C8L3_9ZZZZ</name>
<comment type="caution">
    <text evidence="1">The sequence shown here is derived from an EMBL/GenBank/DDBJ whole genome shotgun (WGS) entry which is preliminary data.</text>
</comment>
<dbReference type="AlphaFoldDB" id="A0A0F9C8L3"/>
<sequence>MTTQLTEEQKQYYLKHSSNCPFCNSGNIEGQSLKADGNYAWATVYCLNSKCRMVWRDCYTLTAIEVCEEIQAT</sequence>
<proteinExistence type="predicted"/>